<evidence type="ECO:0000313" key="3">
    <source>
        <dbReference type="EMBL" id="CAK9176766.1"/>
    </source>
</evidence>
<evidence type="ECO:0000259" key="2">
    <source>
        <dbReference type="Pfam" id="PF25597"/>
    </source>
</evidence>
<evidence type="ECO:0000259" key="1">
    <source>
        <dbReference type="Pfam" id="PF07727"/>
    </source>
</evidence>
<gene>
    <name evidence="3" type="ORF">ILEXP_LOCUS46632</name>
</gene>
<sequence>MTPEEAWNSRRPAIDHFRIFGCVAYAHIPDQKRKKLDDKGEKCIFLGVCDQSKAYKLYNPNTKKILISRDVAFDEDQIWVWSKNVVGKPIPTSFDGDDGDEANQPQQCLAPATNAFENPQNETPVASEVTPTAPKAAADSRSLRVQRRLAWMLDYEVTGIDQSEDPLTYFALFSDCDPIVFESAVKESKWREAMDAKIAAIEKNDTWELADPPKGYKTIGVKWLYKTKLKENGEVDKYKARLVAKGYKQEFGVDYKEIFAPVARHDTIRLVIALVAQNSWPIFHLDVKSAFLHGDLREEVFIDQPPGYVKLGNEHKVYKLKRALYGLKQAPWAWYNRIEAYFLKEGFLKCPYKHTLFIKIEHGGKMLIVCLYVDDLIHTGNDSAMFESFKKSMIVEFEMSDLGMMHYYLGIEVLQSSTRIFISQKKYVGELLDRFQMKDCNPVNTPSEFGLKLNKDNGGKRVDNTLYKQIVGSLMYLTATRPDIMHVVSVISRYMECPTEIHLLAAKRIFQYLQGTKEFGLFYKKGEKSDLHGFTDSDYAGDSEDQKSTSGYVFMLGTGAVSWSSKKQPIITLSTTEAEFVAATSCACQAIWLKKILRELQFKEDGPTLIYCDNCSTIKLSKNPVLHGRSKHIDVKYHFSRDLTKDGVISLVYCKSEDQIADVLTKPLKFPVFQKLRKLLGVCSSKDFI</sequence>
<dbReference type="Proteomes" id="UP001642360">
    <property type="component" value="Unassembled WGS sequence"/>
</dbReference>
<dbReference type="InterPro" id="IPR057670">
    <property type="entry name" value="SH3_retrovirus"/>
</dbReference>
<name>A0ABC8U4V5_9AQUA</name>
<dbReference type="CDD" id="cd09272">
    <property type="entry name" value="RNase_HI_RT_Ty1"/>
    <property type="match status" value="1"/>
</dbReference>
<dbReference type="PANTHER" id="PTHR11439:SF517">
    <property type="entry name" value="CYSTEINE-RICH RLK (RECEPTOR-LIKE PROTEIN KINASE) 8"/>
    <property type="match status" value="1"/>
</dbReference>
<dbReference type="AlphaFoldDB" id="A0ABC8U4V5"/>
<evidence type="ECO:0000313" key="4">
    <source>
        <dbReference type="Proteomes" id="UP001642360"/>
    </source>
</evidence>
<feature type="domain" description="Retroviral polymerase SH3-like" evidence="2">
    <location>
        <begin position="22"/>
        <end position="84"/>
    </location>
</feature>
<organism evidence="3 4">
    <name type="scientific">Ilex paraguariensis</name>
    <name type="common">yerba mate</name>
    <dbReference type="NCBI Taxonomy" id="185542"/>
    <lineage>
        <taxon>Eukaryota</taxon>
        <taxon>Viridiplantae</taxon>
        <taxon>Streptophyta</taxon>
        <taxon>Embryophyta</taxon>
        <taxon>Tracheophyta</taxon>
        <taxon>Spermatophyta</taxon>
        <taxon>Magnoliopsida</taxon>
        <taxon>eudicotyledons</taxon>
        <taxon>Gunneridae</taxon>
        <taxon>Pentapetalae</taxon>
        <taxon>asterids</taxon>
        <taxon>campanulids</taxon>
        <taxon>Aquifoliales</taxon>
        <taxon>Aquifoliaceae</taxon>
        <taxon>Ilex</taxon>
    </lineage>
</organism>
<protein>
    <submittedName>
        <fullName evidence="3">Uncharacterized protein</fullName>
    </submittedName>
</protein>
<dbReference type="Pfam" id="PF07727">
    <property type="entry name" value="RVT_2"/>
    <property type="match status" value="1"/>
</dbReference>
<dbReference type="InterPro" id="IPR043502">
    <property type="entry name" value="DNA/RNA_pol_sf"/>
</dbReference>
<accession>A0ABC8U4V5</accession>
<dbReference type="Pfam" id="PF25597">
    <property type="entry name" value="SH3_retrovirus"/>
    <property type="match status" value="1"/>
</dbReference>
<dbReference type="PANTHER" id="PTHR11439">
    <property type="entry name" value="GAG-POL-RELATED RETROTRANSPOSON"/>
    <property type="match status" value="1"/>
</dbReference>
<dbReference type="SUPFAM" id="SSF56672">
    <property type="entry name" value="DNA/RNA polymerases"/>
    <property type="match status" value="1"/>
</dbReference>
<dbReference type="EMBL" id="CAUOFW020006913">
    <property type="protein sequence ID" value="CAK9176766.1"/>
    <property type="molecule type" value="Genomic_DNA"/>
</dbReference>
<reference evidence="3 4" key="1">
    <citation type="submission" date="2024-02" db="EMBL/GenBank/DDBJ databases">
        <authorList>
            <person name="Vignale AGUSTIN F."/>
            <person name="Sosa J E."/>
            <person name="Modenutti C."/>
        </authorList>
    </citation>
    <scope>NUCLEOTIDE SEQUENCE [LARGE SCALE GENOMIC DNA]</scope>
</reference>
<feature type="domain" description="Reverse transcriptase Ty1/copia-type" evidence="1">
    <location>
        <begin position="204"/>
        <end position="447"/>
    </location>
</feature>
<proteinExistence type="predicted"/>
<comment type="caution">
    <text evidence="3">The sequence shown here is derived from an EMBL/GenBank/DDBJ whole genome shotgun (WGS) entry which is preliminary data.</text>
</comment>
<dbReference type="InterPro" id="IPR013103">
    <property type="entry name" value="RVT_2"/>
</dbReference>
<keyword evidence="4" id="KW-1185">Reference proteome</keyword>